<evidence type="ECO:0000256" key="12">
    <source>
        <dbReference type="PROSITE-ProRule" id="PRU00110"/>
    </source>
</evidence>
<evidence type="ECO:0000259" key="18">
    <source>
        <dbReference type="PROSITE" id="PS50112"/>
    </source>
</evidence>
<feature type="domain" description="HPt" evidence="20">
    <location>
        <begin position="1162"/>
        <end position="1255"/>
    </location>
</feature>
<reference evidence="21 22" key="1">
    <citation type="submission" date="2020-08" db="EMBL/GenBank/DDBJ databases">
        <title>Novel species isolated from subtropical streams in China.</title>
        <authorList>
            <person name="Lu H."/>
        </authorList>
    </citation>
    <scope>NUCLEOTIDE SEQUENCE [LARGE SCALE GENOMIC DNA]</scope>
    <source>
        <strain evidence="21 22">KCTC 52442</strain>
    </source>
</reference>
<dbReference type="InterPro" id="IPR001789">
    <property type="entry name" value="Sig_transdc_resp-reg_receiver"/>
</dbReference>
<dbReference type="InterPro" id="IPR003661">
    <property type="entry name" value="HisK_dim/P_dom"/>
</dbReference>
<dbReference type="PROSITE" id="PS50894">
    <property type="entry name" value="HPT"/>
    <property type="match status" value="1"/>
</dbReference>
<protein>
    <recommendedName>
        <fullName evidence="3">histidine kinase</fullName>
        <ecNumber evidence="3">2.7.13.3</ecNumber>
    </recommendedName>
</protein>
<dbReference type="Gene3D" id="1.20.120.160">
    <property type="entry name" value="HPT domain"/>
    <property type="match status" value="1"/>
</dbReference>
<evidence type="ECO:0000259" key="19">
    <source>
        <dbReference type="PROSITE" id="PS50113"/>
    </source>
</evidence>
<dbReference type="InterPro" id="IPR036641">
    <property type="entry name" value="HPT_dom_sf"/>
</dbReference>
<keyword evidence="9 15" id="KW-1133">Transmembrane helix</keyword>
<evidence type="ECO:0000256" key="15">
    <source>
        <dbReference type="SAM" id="Phobius"/>
    </source>
</evidence>
<dbReference type="SUPFAM" id="SSF47384">
    <property type="entry name" value="Homodimeric domain of signal transducing histidine kinase"/>
    <property type="match status" value="1"/>
</dbReference>
<feature type="domain" description="Histidine kinase" evidence="16">
    <location>
        <begin position="589"/>
        <end position="814"/>
    </location>
</feature>
<evidence type="ECO:0000259" key="17">
    <source>
        <dbReference type="PROSITE" id="PS50110"/>
    </source>
</evidence>
<feature type="modified residue" description="4-aspartylphosphate" evidence="13">
    <location>
        <position position="885"/>
    </location>
</feature>
<dbReference type="InterPro" id="IPR003594">
    <property type="entry name" value="HATPase_dom"/>
</dbReference>
<dbReference type="SMART" id="SM00388">
    <property type="entry name" value="HisKA"/>
    <property type="match status" value="1"/>
</dbReference>
<comment type="caution">
    <text evidence="21">The sequence shown here is derived from an EMBL/GenBank/DDBJ whole genome shotgun (WGS) entry which is preliminary data.</text>
</comment>
<keyword evidence="7" id="KW-0547">Nucleotide-binding</keyword>
<evidence type="ECO:0000256" key="1">
    <source>
        <dbReference type="ARBA" id="ARBA00000085"/>
    </source>
</evidence>
<evidence type="ECO:0000256" key="11">
    <source>
        <dbReference type="ARBA" id="ARBA00023136"/>
    </source>
</evidence>
<dbReference type="Gene3D" id="1.10.287.130">
    <property type="match status" value="1"/>
</dbReference>
<feature type="compositionally biased region" description="Basic and acidic residues" evidence="14">
    <location>
        <begin position="1113"/>
        <end position="1130"/>
    </location>
</feature>
<feature type="transmembrane region" description="Helical" evidence="15">
    <location>
        <begin position="194"/>
        <end position="227"/>
    </location>
</feature>
<dbReference type="SUPFAM" id="SSF55874">
    <property type="entry name" value="ATPase domain of HSP90 chaperone/DNA topoisomerase II/histidine kinase"/>
    <property type="match status" value="1"/>
</dbReference>
<dbReference type="InterPro" id="IPR005467">
    <property type="entry name" value="His_kinase_dom"/>
</dbReference>
<dbReference type="RefSeq" id="WP_186890583.1">
    <property type="nucleotide sequence ID" value="NZ_JACOFU010000003.1"/>
</dbReference>
<dbReference type="Pfam" id="PF02518">
    <property type="entry name" value="HATPase_c"/>
    <property type="match status" value="1"/>
</dbReference>
<dbReference type="SUPFAM" id="SSF55785">
    <property type="entry name" value="PYP-like sensor domain (PAS domain)"/>
    <property type="match status" value="2"/>
</dbReference>
<name>A0ABR6XRJ7_9BURK</name>
<keyword evidence="11 15" id="KW-0472">Membrane</keyword>
<dbReference type="InterPro" id="IPR000014">
    <property type="entry name" value="PAS"/>
</dbReference>
<comment type="catalytic activity">
    <reaction evidence="1">
        <text>ATP + protein L-histidine = ADP + protein N-phospho-L-histidine.</text>
        <dbReference type="EC" id="2.7.13.3"/>
    </reaction>
</comment>
<comment type="subcellular location">
    <subcellularLocation>
        <location evidence="2">Cell membrane</location>
        <topology evidence="2">Multi-pass membrane protein</topology>
    </subcellularLocation>
</comment>
<dbReference type="Pfam" id="PF00072">
    <property type="entry name" value="Response_reg"/>
    <property type="match status" value="2"/>
</dbReference>
<dbReference type="Pfam" id="PF01627">
    <property type="entry name" value="Hpt"/>
    <property type="match status" value="1"/>
</dbReference>
<dbReference type="InterPro" id="IPR035965">
    <property type="entry name" value="PAS-like_dom_sf"/>
</dbReference>
<dbReference type="CDD" id="cd00082">
    <property type="entry name" value="HisKA"/>
    <property type="match status" value="1"/>
</dbReference>
<dbReference type="InterPro" id="IPR036890">
    <property type="entry name" value="HATPase_C_sf"/>
</dbReference>
<feature type="region of interest" description="Disordered" evidence="14">
    <location>
        <begin position="1106"/>
        <end position="1130"/>
    </location>
</feature>
<keyword evidence="8" id="KW-0067">ATP-binding</keyword>
<dbReference type="Pfam" id="PF00512">
    <property type="entry name" value="HisKA"/>
    <property type="match status" value="1"/>
</dbReference>
<keyword evidence="10" id="KW-0902">Two-component regulatory system</keyword>
<dbReference type="PROSITE" id="PS50112">
    <property type="entry name" value="PAS"/>
    <property type="match status" value="2"/>
</dbReference>
<dbReference type="InterPro" id="IPR011006">
    <property type="entry name" value="CheY-like_superfamily"/>
</dbReference>
<dbReference type="PRINTS" id="PR00344">
    <property type="entry name" value="BCTRLSENSOR"/>
</dbReference>
<keyword evidence="4" id="KW-1003">Cell membrane</keyword>
<dbReference type="SUPFAM" id="SSF52172">
    <property type="entry name" value="CheY-like"/>
    <property type="match status" value="2"/>
</dbReference>
<dbReference type="Pfam" id="PF05231">
    <property type="entry name" value="MASE1"/>
    <property type="match status" value="1"/>
</dbReference>
<sequence>MANLRFQKQFDAFPVLLMGIGYFVLAIISIYFSRGAGDVAHFWYPNAIGIAFLLFYGEQFRWRLLAVLAASNFLANWVAGSSWWLSATFVIPNVVEMVLATWLARHFQVAHDFDQSPQKMLRFILLICLFPSAAGALAGASLISFLEFSPFLPILLMWFVSSSVGMLSLLPLLLVFRRDRNLIGLRATTRRRLLLYVVIVCLSTYFALCYLPFPFIYLVIPLILAAVETDTKTVAFLIFLESLVIGVIIHMGFLKQVMSSENGLIFLNYLPILVTFVPVLVLSASMNFFRSQDRQKREIELALQRKHNDIQMIIDNMPALIGFWDLDLKNRFANRMYLDYFGWKSEDILGRHVREIVGDSLYAQNLPFMEKALRGENQMFERTLIDTQGQQRETLTSYVTSYRHGDIDGVYAFVTDITEIKKARRAESAAQERLQSVIDSATEFSIIATDLEGVIRLFSKGAEKMLGYTGAEFLNTTSTALLHVSEEIELRAKELSAEFNRDITGFEVFVVKAKLGVTETREWTYVHKSGRKIPVRLVVTPVVDASENIIGYLGIANDISDEKQLQKLLIDAKDNAEKVSQAKSNFVANMSHEIRTPMNAVLGMSKLLASTNLNAEQRKYVEMISISGQSLLGILNDILDFSKIEANRLELSNTEFLLDDLLGTLAGMMSVSVAEKEIEVAIGVDASVPKNLMGDQLRLQQILTNLIGNAIKFTHQGEVSVFVDTEHGVDAETLDQVRLRFCVRDTGIGMDSQQLERLFSPFSQADASITRQFGGTGLGLSISKSILNLMGGQITVHSELGNGSAFTVVVPMMTSAKRQTQSHHQSEQRLRLLVVDDNSTSKHFICQTIRSWNWTVESASSGQQALEIVREKMASQQFFDAILLDWQMPELDGFATIRQLREILPKQRTSCIIMANPFSRGSLLHDLASKYADAVLMKPMTGSSVFDTVHEAIGLRTGTINQQLTSTRTQWSEHQIQGAQLLLVEDNPFNQVVARGFLEQGGAIVHAVENGLLAVDHLRSHADQYHAVLMDVQMPVLDGISATRMIRQELGLSIPVIAMSAGVMFAERDRCTQVGMNDFVAKPIDVDQLFHVIAKYLPDRLNETVAAPSQKSNQEHDQNHHQKNHQKTEQKFNQQINAIPASALDFFNPIPFEKLLNAAPASAQKILDSMRALVDQAPQHVANLQLALNENRHDDAARILHTMRGSLGTLGAKSFAALASEIESGIRRHVLDEMPELLHDALLELDKTIAATQAWLGQQQAPDQVQVANVVSANLTAAQVENLRANLLQNNMAACDLFSEMYESLKSAMPLRSFEKLEQAIKHLDFATAEAILKEIVVA</sequence>
<dbReference type="SMART" id="SM00387">
    <property type="entry name" value="HATPase_c"/>
    <property type="match status" value="1"/>
</dbReference>
<dbReference type="InterPro" id="IPR008207">
    <property type="entry name" value="Sig_transdc_His_kin_Hpt_dom"/>
</dbReference>
<proteinExistence type="predicted"/>
<feature type="domain" description="PAS" evidence="18">
    <location>
        <begin position="306"/>
        <end position="376"/>
    </location>
</feature>
<dbReference type="PROSITE" id="PS50109">
    <property type="entry name" value="HIS_KIN"/>
    <property type="match status" value="1"/>
</dbReference>
<dbReference type="SMART" id="SM00091">
    <property type="entry name" value="PAS"/>
    <property type="match status" value="2"/>
</dbReference>
<evidence type="ECO:0000259" key="20">
    <source>
        <dbReference type="PROSITE" id="PS50894"/>
    </source>
</evidence>
<dbReference type="NCBIfam" id="TIGR00229">
    <property type="entry name" value="sensory_box"/>
    <property type="match status" value="2"/>
</dbReference>
<organism evidence="21 22">
    <name type="scientific">Undibacterium amnicola</name>
    <dbReference type="NCBI Taxonomy" id="1834038"/>
    <lineage>
        <taxon>Bacteria</taxon>
        <taxon>Pseudomonadati</taxon>
        <taxon>Pseudomonadota</taxon>
        <taxon>Betaproteobacteria</taxon>
        <taxon>Burkholderiales</taxon>
        <taxon>Oxalobacteraceae</taxon>
        <taxon>Undibacterium</taxon>
    </lineage>
</organism>
<dbReference type="SMART" id="SM00448">
    <property type="entry name" value="REC"/>
    <property type="match status" value="2"/>
</dbReference>
<evidence type="ECO:0000256" key="2">
    <source>
        <dbReference type="ARBA" id="ARBA00004651"/>
    </source>
</evidence>
<dbReference type="InterPro" id="IPR007895">
    <property type="entry name" value="MASE1"/>
</dbReference>
<dbReference type="InterPro" id="IPR001610">
    <property type="entry name" value="PAC"/>
</dbReference>
<evidence type="ECO:0000313" key="22">
    <source>
        <dbReference type="Proteomes" id="UP000643610"/>
    </source>
</evidence>
<evidence type="ECO:0000256" key="3">
    <source>
        <dbReference type="ARBA" id="ARBA00012438"/>
    </source>
</evidence>
<feature type="transmembrane region" description="Helical" evidence="15">
    <location>
        <begin position="85"/>
        <end position="103"/>
    </location>
</feature>
<dbReference type="PANTHER" id="PTHR45339">
    <property type="entry name" value="HYBRID SIGNAL TRANSDUCTION HISTIDINE KINASE J"/>
    <property type="match status" value="1"/>
</dbReference>
<evidence type="ECO:0000259" key="16">
    <source>
        <dbReference type="PROSITE" id="PS50109"/>
    </source>
</evidence>
<gene>
    <name evidence="21" type="ORF">H8K33_08420</name>
</gene>
<dbReference type="CDD" id="cd17546">
    <property type="entry name" value="REC_hyHK_CKI1_RcsC-like"/>
    <property type="match status" value="2"/>
</dbReference>
<feature type="transmembrane region" description="Helical" evidence="15">
    <location>
        <begin position="39"/>
        <end position="55"/>
    </location>
</feature>
<dbReference type="EMBL" id="JACOFU010000003">
    <property type="protein sequence ID" value="MBC3831532.1"/>
    <property type="molecule type" value="Genomic_DNA"/>
</dbReference>
<feature type="domain" description="Response regulatory" evidence="17">
    <location>
        <begin position="831"/>
        <end position="953"/>
    </location>
</feature>
<evidence type="ECO:0000256" key="13">
    <source>
        <dbReference type="PROSITE-ProRule" id="PRU00169"/>
    </source>
</evidence>
<evidence type="ECO:0000256" key="5">
    <source>
        <dbReference type="ARBA" id="ARBA00022553"/>
    </source>
</evidence>
<feature type="transmembrane region" description="Helical" evidence="15">
    <location>
        <begin position="233"/>
        <end position="254"/>
    </location>
</feature>
<feature type="transmembrane region" description="Helical" evidence="15">
    <location>
        <begin position="151"/>
        <end position="174"/>
    </location>
</feature>
<dbReference type="Proteomes" id="UP000643610">
    <property type="component" value="Unassembled WGS sequence"/>
</dbReference>
<keyword evidence="5 13" id="KW-0597">Phosphoprotein</keyword>
<evidence type="ECO:0000256" key="7">
    <source>
        <dbReference type="ARBA" id="ARBA00022741"/>
    </source>
</evidence>
<evidence type="ECO:0000256" key="4">
    <source>
        <dbReference type="ARBA" id="ARBA00022475"/>
    </source>
</evidence>
<dbReference type="PROSITE" id="PS50113">
    <property type="entry name" value="PAC"/>
    <property type="match status" value="1"/>
</dbReference>
<evidence type="ECO:0000256" key="9">
    <source>
        <dbReference type="ARBA" id="ARBA00022989"/>
    </source>
</evidence>
<keyword evidence="22" id="KW-1185">Reference proteome</keyword>
<keyword evidence="6 15" id="KW-0812">Transmembrane</keyword>
<dbReference type="Gene3D" id="3.30.450.20">
    <property type="entry name" value="PAS domain"/>
    <property type="match status" value="2"/>
</dbReference>
<feature type="transmembrane region" description="Helical" evidence="15">
    <location>
        <begin position="12"/>
        <end position="33"/>
    </location>
</feature>
<dbReference type="SMART" id="SM00086">
    <property type="entry name" value="PAC"/>
    <property type="match status" value="2"/>
</dbReference>
<evidence type="ECO:0000256" key="10">
    <source>
        <dbReference type="ARBA" id="ARBA00023012"/>
    </source>
</evidence>
<accession>A0ABR6XRJ7</accession>
<dbReference type="InterPro" id="IPR000700">
    <property type="entry name" value="PAS-assoc_C"/>
</dbReference>
<evidence type="ECO:0000256" key="14">
    <source>
        <dbReference type="SAM" id="MobiDB-lite"/>
    </source>
</evidence>
<dbReference type="InterPro" id="IPR036097">
    <property type="entry name" value="HisK_dim/P_sf"/>
</dbReference>
<dbReference type="Pfam" id="PF08448">
    <property type="entry name" value="PAS_4"/>
    <property type="match status" value="1"/>
</dbReference>
<dbReference type="Pfam" id="PF13426">
    <property type="entry name" value="PAS_9"/>
    <property type="match status" value="1"/>
</dbReference>
<evidence type="ECO:0000313" key="21">
    <source>
        <dbReference type="EMBL" id="MBC3831532.1"/>
    </source>
</evidence>
<dbReference type="PANTHER" id="PTHR45339:SF1">
    <property type="entry name" value="HYBRID SIGNAL TRANSDUCTION HISTIDINE KINASE J"/>
    <property type="match status" value="1"/>
</dbReference>
<feature type="domain" description="PAC" evidence="19">
    <location>
        <begin position="519"/>
        <end position="571"/>
    </location>
</feature>
<feature type="modified residue" description="4-aspartylphosphate" evidence="13">
    <location>
        <position position="1031"/>
    </location>
</feature>
<dbReference type="Gene3D" id="3.40.50.2300">
    <property type="match status" value="2"/>
</dbReference>
<evidence type="ECO:0000256" key="8">
    <source>
        <dbReference type="ARBA" id="ARBA00022840"/>
    </source>
</evidence>
<feature type="domain" description="PAS" evidence="18">
    <location>
        <begin position="430"/>
        <end position="502"/>
    </location>
</feature>
<feature type="modified residue" description="Phosphohistidine" evidence="12">
    <location>
        <position position="1201"/>
    </location>
</feature>
<feature type="domain" description="Response regulatory" evidence="17">
    <location>
        <begin position="980"/>
        <end position="1097"/>
    </location>
</feature>
<dbReference type="EC" id="2.7.13.3" evidence="3"/>
<dbReference type="SUPFAM" id="SSF47226">
    <property type="entry name" value="Histidine-containing phosphotransfer domain, HPT domain"/>
    <property type="match status" value="1"/>
</dbReference>
<dbReference type="InterPro" id="IPR013656">
    <property type="entry name" value="PAS_4"/>
</dbReference>
<feature type="transmembrane region" description="Helical" evidence="15">
    <location>
        <begin position="266"/>
        <end position="289"/>
    </location>
</feature>
<dbReference type="Gene3D" id="3.30.565.10">
    <property type="entry name" value="Histidine kinase-like ATPase, C-terminal domain"/>
    <property type="match status" value="1"/>
</dbReference>
<dbReference type="PROSITE" id="PS50110">
    <property type="entry name" value="RESPONSE_REGULATORY"/>
    <property type="match status" value="2"/>
</dbReference>
<dbReference type="CDD" id="cd00130">
    <property type="entry name" value="PAS"/>
    <property type="match status" value="2"/>
</dbReference>
<dbReference type="CDD" id="cd16922">
    <property type="entry name" value="HATPase_EvgS-ArcB-TorS-like"/>
    <property type="match status" value="1"/>
</dbReference>
<dbReference type="InterPro" id="IPR004358">
    <property type="entry name" value="Sig_transdc_His_kin-like_C"/>
</dbReference>
<feature type="transmembrane region" description="Helical" evidence="15">
    <location>
        <begin position="123"/>
        <end position="145"/>
    </location>
</feature>
<evidence type="ECO:0000256" key="6">
    <source>
        <dbReference type="ARBA" id="ARBA00022692"/>
    </source>
</evidence>